<comment type="caution">
    <text evidence="1">The sequence shown here is derived from an EMBL/GenBank/DDBJ whole genome shotgun (WGS) entry which is preliminary data.</text>
</comment>
<sequence length="623" mass="71901">MKDICDGELYRKIQGLCQDPFITLSLNIDGIQPNKGSKKTIWPILLVVNEIPLKYRFAPENLILAGVWPGATKPTRTYIAHFLKPVVAELSHLEDGVAFYLQSDVPSSNRQIVRIRVYLIGACCDKPAQALVQNIPEPIGAFGCGRCEVEVNQLFAVVVLSCMVSSGVVNGFVRSFAVGLNLLKTMQQRCNVRYDTLLALKQFRDFQRTQLSKKDQKEQEKVDQQKNRGILGPCLLRSCSMFDVGHSFMSDSLHNVYIGAFKRMMSLWFSPDYRTEPWSIHNHLEELSRLFKQVRLPSTTTRLPRVLTAYSNYKANEFRVLLLFGHVIFAEILPKMYYDHLLQLVCLLHLAENRRIHKDDVKVIEKLGTNFVISFSRLYTPRHCVQVVHSVFHIGATVRYFGPLTNYTTFNFENQLGLLTRTCKSTRRHAEEIIANLYLLQSALHHLHDPILNFAFKKQLLSIINENEDINNNDYRTSRKNDKVNAFATVLFPKKQLHFFHQLQIWRMKLNTYSSAVGKCADDSTIVFRIDEKLFMGRIQSIFTLVENSTTFLLVDYPNVTNYFTCSVDKTDDFKYSSIQSCLKNELSVRLIQPSEIIEKCVYFEHPNRKCYFMRFPNLVHSS</sequence>
<proteinExistence type="predicted"/>
<organism evidence="1 2">
    <name type="scientific">Rotaria magnacalcarata</name>
    <dbReference type="NCBI Taxonomy" id="392030"/>
    <lineage>
        <taxon>Eukaryota</taxon>
        <taxon>Metazoa</taxon>
        <taxon>Spiralia</taxon>
        <taxon>Gnathifera</taxon>
        <taxon>Rotifera</taxon>
        <taxon>Eurotatoria</taxon>
        <taxon>Bdelloidea</taxon>
        <taxon>Philodinida</taxon>
        <taxon>Philodinidae</taxon>
        <taxon>Rotaria</taxon>
    </lineage>
</organism>
<gene>
    <name evidence="1" type="ORF">UXM345_LOCUS12764</name>
</gene>
<name>A0A819K094_9BILA</name>
<dbReference type="PANTHER" id="PTHR46579">
    <property type="entry name" value="F5/8 TYPE C DOMAIN-CONTAINING PROTEIN-RELATED"/>
    <property type="match status" value="1"/>
</dbReference>
<dbReference type="Proteomes" id="UP000663842">
    <property type="component" value="Unassembled WGS sequence"/>
</dbReference>
<evidence type="ECO:0000313" key="2">
    <source>
        <dbReference type="Proteomes" id="UP000663842"/>
    </source>
</evidence>
<protein>
    <submittedName>
        <fullName evidence="1">Uncharacterized protein</fullName>
    </submittedName>
</protein>
<dbReference type="Pfam" id="PF02992">
    <property type="entry name" value="Transposase_21"/>
    <property type="match status" value="1"/>
</dbReference>
<dbReference type="InterPro" id="IPR004242">
    <property type="entry name" value="Transposase_21"/>
</dbReference>
<evidence type="ECO:0000313" key="1">
    <source>
        <dbReference type="EMBL" id="CAF3941098.1"/>
    </source>
</evidence>
<dbReference type="EMBL" id="CAJOBF010001348">
    <property type="protein sequence ID" value="CAF3941098.1"/>
    <property type="molecule type" value="Genomic_DNA"/>
</dbReference>
<dbReference type="PANTHER" id="PTHR46579:SF1">
    <property type="entry name" value="F5_8 TYPE C DOMAIN-CONTAINING PROTEIN"/>
    <property type="match status" value="1"/>
</dbReference>
<reference evidence="1" key="1">
    <citation type="submission" date="2021-02" db="EMBL/GenBank/DDBJ databases">
        <authorList>
            <person name="Nowell W R."/>
        </authorList>
    </citation>
    <scope>NUCLEOTIDE SEQUENCE</scope>
</reference>
<accession>A0A819K094</accession>
<dbReference type="AlphaFoldDB" id="A0A819K094"/>